<accession>A0ABW5M0R9</accession>
<keyword evidence="1" id="KW-0812">Transmembrane</keyword>
<evidence type="ECO:0000256" key="1">
    <source>
        <dbReference type="SAM" id="Phobius"/>
    </source>
</evidence>
<proteinExistence type="predicted"/>
<evidence type="ECO:0008006" key="5">
    <source>
        <dbReference type="Google" id="ProtNLM"/>
    </source>
</evidence>
<protein>
    <recommendedName>
        <fullName evidence="5">DUF4349 domain-containing protein</fullName>
    </recommendedName>
</protein>
<reference evidence="4" key="1">
    <citation type="journal article" date="2019" name="Int. J. Syst. Evol. Microbiol.">
        <title>The Global Catalogue of Microorganisms (GCM) 10K type strain sequencing project: providing services to taxonomists for standard genome sequencing and annotation.</title>
        <authorList>
            <consortium name="The Broad Institute Genomics Platform"/>
            <consortium name="The Broad Institute Genome Sequencing Center for Infectious Disease"/>
            <person name="Wu L."/>
            <person name="Ma J."/>
        </authorList>
    </citation>
    <scope>NUCLEOTIDE SEQUENCE [LARGE SCALE GENOMIC DNA]</scope>
    <source>
        <strain evidence="4">KCTC 42805</strain>
    </source>
</reference>
<evidence type="ECO:0000313" key="4">
    <source>
        <dbReference type="Proteomes" id="UP001597469"/>
    </source>
</evidence>
<feature type="chain" id="PRO_5045183193" description="DUF4349 domain-containing protein" evidence="2">
    <location>
        <begin position="25"/>
        <end position="197"/>
    </location>
</feature>
<gene>
    <name evidence="3" type="ORF">ACFSUS_05795</name>
</gene>
<dbReference type="EMBL" id="JBHULN010000002">
    <property type="protein sequence ID" value="MFD2570139.1"/>
    <property type="molecule type" value="Genomic_DNA"/>
</dbReference>
<feature type="signal peptide" evidence="2">
    <location>
        <begin position="1"/>
        <end position="24"/>
    </location>
</feature>
<organism evidence="3 4">
    <name type="scientific">Spirosoma soli</name>
    <dbReference type="NCBI Taxonomy" id="1770529"/>
    <lineage>
        <taxon>Bacteria</taxon>
        <taxon>Pseudomonadati</taxon>
        <taxon>Bacteroidota</taxon>
        <taxon>Cytophagia</taxon>
        <taxon>Cytophagales</taxon>
        <taxon>Cytophagaceae</taxon>
        <taxon>Spirosoma</taxon>
    </lineage>
</organism>
<keyword evidence="1" id="KW-1133">Transmembrane helix</keyword>
<dbReference type="PROSITE" id="PS51257">
    <property type="entry name" value="PROKAR_LIPOPROTEIN"/>
    <property type="match status" value="1"/>
</dbReference>
<keyword evidence="4" id="KW-1185">Reference proteome</keyword>
<name>A0ABW5M0R9_9BACT</name>
<evidence type="ECO:0000256" key="2">
    <source>
        <dbReference type="SAM" id="SignalP"/>
    </source>
</evidence>
<feature type="transmembrane region" description="Helical" evidence="1">
    <location>
        <begin position="153"/>
        <end position="183"/>
    </location>
</feature>
<comment type="caution">
    <text evidence="3">The sequence shown here is derived from an EMBL/GenBank/DDBJ whole genome shotgun (WGS) entry which is preliminary data.</text>
</comment>
<dbReference type="RefSeq" id="WP_381520356.1">
    <property type="nucleotide sequence ID" value="NZ_JBHULN010000002.1"/>
</dbReference>
<evidence type="ECO:0000313" key="3">
    <source>
        <dbReference type="EMBL" id="MFD2570139.1"/>
    </source>
</evidence>
<dbReference type="Proteomes" id="UP001597469">
    <property type="component" value="Unassembled WGS sequence"/>
</dbReference>
<keyword evidence="2" id="KW-0732">Signal</keyword>
<sequence>MKNAFSFFVALLCLFLSSCHRPTAYFQRTPHAAASRLPTNSFATPANEIRQDSLVNTTPVDSAIRASADVALVSVRTQPSAALQTKARIERRVHRMQSLLKRNAESVEKQPRPKPKPKNQLRLGNRIRQGLGIPLREELNWWQRISWKLKASVIIILVAVLFAILHVTLLAIIFGIIGAFLLISGLKKSFKVRRPWF</sequence>
<keyword evidence="1" id="KW-0472">Membrane</keyword>